<dbReference type="PANTHER" id="PTHR22754">
    <property type="entry name" value="DISCO-INTERACTING PROTEIN 2 DIP2 -RELATED"/>
    <property type="match status" value="1"/>
</dbReference>
<name>A0ABQ0QFC0_9PROT</name>
<organism evidence="4 5">
    <name type="scientific">Gluconobacter frateurii NRIC 0228</name>
    <dbReference type="NCBI Taxonomy" id="1307946"/>
    <lineage>
        <taxon>Bacteria</taxon>
        <taxon>Pseudomonadati</taxon>
        <taxon>Pseudomonadota</taxon>
        <taxon>Alphaproteobacteria</taxon>
        <taxon>Acetobacterales</taxon>
        <taxon>Acetobacteraceae</taxon>
        <taxon>Gluconobacter</taxon>
    </lineage>
</organism>
<evidence type="ECO:0000313" key="5">
    <source>
        <dbReference type="Proteomes" id="UP001061070"/>
    </source>
</evidence>
<feature type="domain" description="AMP-dependent synthetase/ligase" evidence="3">
    <location>
        <begin position="32"/>
        <end position="423"/>
    </location>
</feature>
<proteinExistence type="inferred from homology"/>
<sequence length="602" mass="66200">MTENFHLITSSDGEDILDWQKSTIVDALFFHALRTPDLKLYTFLGDGENETDSVTASELALQASSLAVWLRKLLSPGEKAILLYESSLDYVRGLMGCLCAGLIPVSGVHPKAFGARDRFLAIRDDSAASAVIGNGKVLTEFQKVCPDAKGAEKFLWVPTDTLRIPDGDIPFRPAPENIALIQYTSGSTRTPRGVQLTHRNIAHNLFRQSEAFGYRRGDCGVNWLPLSHDMGLIGGALMTLATGGRCILLSPENVAEKPVRWLRAINRYRATLSGGPDFIYGMCARSITDDEISDLDLTCWEVAFNGAEYIRPDTMQAFQKRFASTGFEGHSFFACYGLAEATLLVTASKRGEGVSFQGFSRKGLAHGIAVPPENALDKRLLASCGVLSEDILVRITDVETDALLPDGHVGEIRVQSPGVASGYINKPVENSRVFGSEVVEESGCFLRTGDRGFILNSALYIVGRQDNRIVIENTTLDPEDIIACLDNFSSEIRLFSTAVVSEKEKNRTYLVIITELFSGSEVDQKVLAQHIGQKICEYFPVQYFRVIYMRPGAMLKTPSGKIRVSEMWKRLVSGDISIVGDETYIQPGSNQVRILRVAEGKV</sequence>
<dbReference type="EMBL" id="BAQW01000013">
    <property type="protein sequence ID" value="GBR16882.1"/>
    <property type="molecule type" value="Genomic_DNA"/>
</dbReference>
<dbReference type="Pfam" id="PF00501">
    <property type="entry name" value="AMP-binding"/>
    <property type="match status" value="1"/>
</dbReference>
<reference evidence="4" key="1">
    <citation type="submission" date="2013-04" db="EMBL/GenBank/DDBJ databases">
        <title>The genome sequencing project of 58 acetic acid bacteria.</title>
        <authorList>
            <person name="Okamoto-Kainuma A."/>
            <person name="Ishikawa M."/>
            <person name="Umino S."/>
            <person name="Koizumi Y."/>
            <person name="Shiwa Y."/>
            <person name="Yoshikawa H."/>
            <person name="Matsutani M."/>
            <person name="Matsushita K."/>
        </authorList>
    </citation>
    <scope>NUCLEOTIDE SEQUENCE</scope>
    <source>
        <strain evidence="4">NRIC 0228</strain>
    </source>
</reference>
<dbReference type="Gene3D" id="3.30.300.30">
    <property type="match status" value="1"/>
</dbReference>
<comment type="similarity">
    <text evidence="1">Belongs to the ATP-dependent AMP-binding enzyme family.</text>
</comment>
<dbReference type="InterPro" id="IPR045851">
    <property type="entry name" value="AMP-bd_C_sf"/>
</dbReference>
<dbReference type="InterPro" id="IPR000873">
    <property type="entry name" value="AMP-dep_synth/lig_dom"/>
</dbReference>
<dbReference type="PANTHER" id="PTHR22754:SF32">
    <property type="entry name" value="DISCO-INTERACTING PROTEIN 2"/>
    <property type="match status" value="1"/>
</dbReference>
<dbReference type="Proteomes" id="UP001061070">
    <property type="component" value="Unassembled WGS sequence"/>
</dbReference>
<evidence type="ECO:0000259" key="3">
    <source>
        <dbReference type="Pfam" id="PF00501"/>
    </source>
</evidence>
<dbReference type="InterPro" id="IPR040097">
    <property type="entry name" value="FAAL/FAAC"/>
</dbReference>
<keyword evidence="2" id="KW-0436">Ligase</keyword>
<evidence type="ECO:0000313" key="4">
    <source>
        <dbReference type="EMBL" id="GBR16882.1"/>
    </source>
</evidence>
<keyword evidence="5" id="KW-1185">Reference proteome</keyword>
<dbReference type="SUPFAM" id="SSF56801">
    <property type="entry name" value="Acetyl-CoA synthetase-like"/>
    <property type="match status" value="1"/>
</dbReference>
<evidence type="ECO:0000256" key="2">
    <source>
        <dbReference type="ARBA" id="ARBA00022598"/>
    </source>
</evidence>
<dbReference type="RefSeq" id="WP_099182390.1">
    <property type="nucleotide sequence ID" value="NZ_BAQW01000013.1"/>
</dbReference>
<dbReference type="InterPro" id="IPR042099">
    <property type="entry name" value="ANL_N_sf"/>
</dbReference>
<evidence type="ECO:0000256" key="1">
    <source>
        <dbReference type="ARBA" id="ARBA00006432"/>
    </source>
</evidence>
<dbReference type="Gene3D" id="3.40.50.12780">
    <property type="entry name" value="N-terminal domain of ligase-like"/>
    <property type="match status" value="1"/>
</dbReference>
<comment type="caution">
    <text evidence="4">The sequence shown here is derived from an EMBL/GenBank/DDBJ whole genome shotgun (WGS) entry which is preliminary data.</text>
</comment>
<gene>
    <name evidence="4" type="ORF">AA0228_2891</name>
</gene>
<accession>A0ABQ0QFC0</accession>
<protein>
    <submittedName>
        <fullName evidence="4">Acyl-CoA synthetase</fullName>
    </submittedName>
</protein>
<dbReference type="CDD" id="cd05931">
    <property type="entry name" value="FAAL"/>
    <property type="match status" value="1"/>
</dbReference>